<gene>
    <name evidence="10 13" type="primary">ligA</name>
    <name evidence="13" type="ORF">NCTC10194_00076</name>
</gene>
<dbReference type="PROSITE" id="PS50172">
    <property type="entry name" value="BRCT"/>
    <property type="match status" value="1"/>
</dbReference>
<dbReference type="PROSITE" id="PS01055">
    <property type="entry name" value="DNA_LIGASE_N1"/>
    <property type="match status" value="1"/>
</dbReference>
<name>A0A449AU81_9BACT</name>
<dbReference type="Pfam" id="PF01653">
    <property type="entry name" value="DNA_ligase_aden"/>
    <property type="match status" value="1"/>
</dbReference>
<dbReference type="InterPro" id="IPR004150">
    <property type="entry name" value="NAD_DNA_ligase_OB"/>
</dbReference>
<comment type="function">
    <text evidence="10">DNA ligase that catalyzes the formation of phosphodiester linkages between 5'-phosphoryl and 3'-hydroxyl groups in double-stranded DNA using NAD as a coenzyme and as the energy source for the reaction. It is essential for DNA replication and repair of damaged DNA.</text>
</comment>
<dbReference type="InterPro" id="IPR012340">
    <property type="entry name" value="NA-bd_OB-fold"/>
</dbReference>
<dbReference type="GO" id="GO:0005829">
    <property type="term" value="C:cytosol"/>
    <property type="evidence" value="ECO:0007669"/>
    <property type="project" value="TreeGrafter"/>
</dbReference>
<dbReference type="PROSITE" id="PS01056">
    <property type="entry name" value="DNA_LIGASE_N2"/>
    <property type="match status" value="1"/>
</dbReference>
<dbReference type="PANTHER" id="PTHR23389:SF9">
    <property type="entry name" value="DNA LIGASE"/>
    <property type="match status" value="1"/>
</dbReference>
<keyword evidence="8 10" id="KW-0234">DNA repair</keyword>
<evidence type="ECO:0000256" key="10">
    <source>
        <dbReference type="HAMAP-Rule" id="MF_01588"/>
    </source>
</evidence>
<evidence type="ECO:0000256" key="8">
    <source>
        <dbReference type="ARBA" id="ARBA00023204"/>
    </source>
</evidence>
<dbReference type="InterPro" id="IPR013840">
    <property type="entry name" value="DNAligase_N"/>
</dbReference>
<dbReference type="GO" id="GO:0006281">
    <property type="term" value="P:DNA repair"/>
    <property type="evidence" value="ECO:0007669"/>
    <property type="project" value="UniProtKB-KW"/>
</dbReference>
<protein>
    <recommendedName>
        <fullName evidence="10 11">DNA ligase</fullName>
        <ecNumber evidence="10 11">6.5.1.2</ecNumber>
    </recommendedName>
    <alternativeName>
        <fullName evidence="10">Polydeoxyribonucleotide synthase [NAD(+)]</fullName>
    </alternativeName>
</protein>
<dbReference type="InterPro" id="IPR001357">
    <property type="entry name" value="BRCT_dom"/>
</dbReference>
<evidence type="ECO:0000256" key="1">
    <source>
        <dbReference type="ARBA" id="ARBA00022598"/>
    </source>
</evidence>
<evidence type="ECO:0000256" key="5">
    <source>
        <dbReference type="ARBA" id="ARBA00022833"/>
    </source>
</evidence>
<dbReference type="SUPFAM" id="SSF47781">
    <property type="entry name" value="RuvA domain 2-like"/>
    <property type="match status" value="1"/>
</dbReference>
<dbReference type="GO" id="GO:0003911">
    <property type="term" value="F:DNA ligase (NAD+) activity"/>
    <property type="evidence" value="ECO:0007669"/>
    <property type="project" value="UniProtKB-UniRule"/>
</dbReference>
<feature type="domain" description="BRCT" evidence="12">
    <location>
        <begin position="585"/>
        <end position="663"/>
    </location>
</feature>
<comment type="similarity">
    <text evidence="10">Belongs to the NAD-dependent DNA ligase family. LigA subfamily.</text>
</comment>
<dbReference type="SUPFAM" id="SSF56091">
    <property type="entry name" value="DNA ligase/mRNA capping enzyme, catalytic domain"/>
    <property type="match status" value="1"/>
</dbReference>
<dbReference type="SMART" id="SM00292">
    <property type="entry name" value="BRCT"/>
    <property type="match status" value="1"/>
</dbReference>
<dbReference type="GO" id="GO:0046872">
    <property type="term" value="F:metal ion binding"/>
    <property type="evidence" value="ECO:0007669"/>
    <property type="project" value="UniProtKB-KW"/>
</dbReference>
<keyword evidence="7 10" id="KW-0520">NAD</keyword>
<keyword evidence="2 10" id="KW-0235">DNA replication</keyword>
<evidence type="ECO:0000256" key="9">
    <source>
        <dbReference type="ARBA" id="ARBA00034005"/>
    </source>
</evidence>
<evidence type="ECO:0000313" key="13">
    <source>
        <dbReference type="EMBL" id="VEU70081.1"/>
    </source>
</evidence>
<feature type="binding site" evidence="10">
    <location>
        <position position="289"/>
    </location>
    <ligand>
        <name>NAD(+)</name>
        <dbReference type="ChEBI" id="CHEBI:57540"/>
    </ligand>
</feature>
<evidence type="ECO:0000313" key="14">
    <source>
        <dbReference type="Proteomes" id="UP000290815"/>
    </source>
</evidence>
<feature type="binding site" evidence="10">
    <location>
        <position position="427"/>
    </location>
    <ligand>
        <name>Zn(2+)</name>
        <dbReference type="ChEBI" id="CHEBI:29105"/>
    </ligand>
</feature>
<dbReference type="Pfam" id="PF03120">
    <property type="entry name" value="OB_DNA_ligase"/>
    <property type="match status" value="1"/>
</dbReference>
<dbReference type="NCBIfam" id="NF005932">
    <property type="entry name" value="PRK07956.1"/>
    <property type="match status" value="1"/>
</dbReference>
<feature type="binding site" evidence="10">
    <location>
        <position position="422"/>
    </location>
    <ligand>
        <name>Zn(2+)</name>
        <dbReference type="ChEBI" id="CHEBI:29105"/>
    </ligand>
</feature>
<dbReference type="Gene3D" id="1.10.150.20">
    <property type="entry name" value="5' to 3' exonuclease, C-terminal subdomain"/>
    <property type="match status" value="2"/>
</dbReference>
<dbReference type="AlphaFoldDB" id="A0A449AU81"/>
<dbReference type="SUPFAM" id="SSF52113">
    <property type="entry name" value="BRCT domain"/>
    <property type="match status" value="1"/>
</dbReference>
<evidence type="ECO:0000256" key="4">
    <source>
        <dbReference type="ARBA" id="ARBA00022763"/>
    </source>
</evidence>
<keyword evidence="10" id="KW-0464">Manganese</keyword>
<dbReference type="NCBIfam" id="TIGR00575">
    <property type="entry name" value="dnlj"/>
    <property type="match status" value="1"/>
</dbReference>
<reference evidence="13 14" key="1">
    <citation type="submission" date="2019-01" db="EMBL/GenBank/DDBJ databases">
        <authorList>
            <consortium name="Pathogen Informatics"/>
        </authorList>
    </citation>
    <scope>NUCLEOTIDE SEQUENCE [LARGE SCALE GENOMIC DNA]</scope>
    <source>
        <strain evidence="13 14">NCTC10194</strain>
    </source>
</reference>
<feature type="binding site" evidence="10">
    <location>
        <position position="313"/>
    </location>
    <ligand>
        <name>NAD(+)</name>
        <dbReference type="ChEBI" id="CHEBI:57540"/>
    </ligand>
</feature>
<dbReference type="Pfam" id="PF00533">
    <property type="entry name" value="BRCT"/>
    <property type="match status" value="1"/>
</dbReference>
<feature type="binding site" evidence="10">
    <location>
        <position position="173"/>
    </location>
    <ligand>
        <name>NAD(+)</name>
        <dbReference type="ChEBI" id="CHEBI:57540"/>
    </ligand>
</feature>
<dbReference type="Gene3D" id="1.10.287.610">
    <property type="entry name" value="Helix hairpin bin"/>
    <property type="match status" value="1"/>
</dbReference>
<evidence type="ECO:0000256" key="3">
    <source>
        <dbReference type="ARBA" id="ARBA00022723"/>
    </source>
</evidence>
<accession>A0A449AU81</accession>
<dbReference type="InterPro" id="IPR041663">
    <property type="entry name" value="DisA/LigA_HHH"/>
</dbReference>
<dbReference type="InterPro" id="IPR018239">
    <property type="entry name" value="DNA_ligase_AS"/>
</dbReference>
<evidence type="ECO:0000256" key="7">
    <source>
        <dbReference type="ARBA" id="ARBA00023027"/>
    </source>
</evidence>
<keyword evidence="14" id="KW-1185">Reference proteome</keyword>
<dbReference type="Proteomes" id="UP000290815">
    <property type="component" value="Chromosome"/>
</dbReference>
<dbReference type="Gene3D" id="3.30.470.30">
    <property type="entry name" value="DNA ligase/mRNA capping enzyme"/>
    <property type="match status" value="1"/>
</dbReference>
<dbReference type="InterPro" id="IPR036420">
    <property type="entry name" value="BRCT_dom_sf"/>
</dbReference>
<keyword evidence="1 10" id="KW-0436">Ligase</keyword>
<evidence type="ECO:0000256" key="2">
    <source>
        <dbReference type="ARBA" id="ARBA00022705"/>
    </source>
</evidence>
<dbReference type="SUPFAM" id="SSF50249">
    <property type="entry name" value="Nucleic acid-binding proteins"/>
    <property type="match status" value="1"/>
</dbReference>
<dbReference type="CDD" id="cd00114">
    <property type="entry name" value="LIGANc"/>
    <property type="match status" value="1"/>
</dbReference>
<dbReference type="InterPro" id="IPR033136">
    <property type="entry name" value="DNA_ligase_CS"/>
</dbReference>
<keyword evidence="4 10" id="KW-0227">DNA damage</keyword>
<dbReference type="PIRSF" id="PIRSF001604">
    <property type="entry name" value="LigA"/>
    <property type="match status" value="1"/>
</dbReference>
<feature type="binding site" evidence="10">
    <location>
        <begin position="85"/>
        <end position="86"/>
    </location>
    <ligand>
        <name>NAD(+)</name>
        <dbReference type="ChEBI" id="CHEBI:57540"/>
    </ligand>
</feature>
<dbReference type="GO" id="GO:0006260">
    <property type="term" value="P:DNA replication"/>
    <property type="evidence" value="ECO:0007669"/>
    <property type="project" value="UniProtKB-KW"/>
</dbReference>
<feature type="binding site" evidence="10">
    <location>
        <position position="404"/>
    </location>
    <ligand>
        <name>Zn(2+)</name>
        <dbReference type="ChEBI" id="CHEBI:29105"/>
    </ligand>
</feature>
<dbReference type="InterPro" id="IPR013839">
    <property type="entry name" value="DNAligase_adenylation"/>
</dbReference>
<feature type="active site" description="N6-AMP-lysine intermediate" evidence="10">
    <location>
        <position position="118"/>
    </location>
</feature>
<dbReference type="HAMAP" id="MF_01588">
    <property type="entry name" value="DNA_ligase_A"/>
    <property type="match status" value="1"/>
</dbReference>
<dbReference type="InterPro" id="IPR001679">
    <property type="entry name" value="DNA_ligase"/>
</dbReference>
<dbReference type="EC" id="6.5.1.2" evidence="10 11"/>
<keyword evidence="6 10" id="KW-0460">Magnesium</keyword>
<keyword evidence="5 10" id="KW-0862">Zinc</keyword>
<sequence length="663" mass="75209">MSSQQEKIQKKIESLTNLINKWNKEYYVENNPSVSDQEYDEALLELEELEKQFPRFILANSPTLSVGGFAENKFAKYTHEKPMLSLAKAYSLDEVGRFFDNTSKALNDNNLSYSLEPKIDGLSIALHYNNGVLEKAVTRGDGVIGEDVTENIYQIQTIPKKINYLSKIEIRGEVFLPKTRFEELNKQLAAKDQKTFANPRNAASGTLRQLDPEIVKERKLDAILYDIVSPIEHNLKTQKEALDFLKKNHFNVNPYSFISSDREFILRKIEEFKAIKNNFEFDCDGFVIKLDNVTMWDSLGATAKFPRYAIAFKYETEEAISTIINIKTTVGRTGKITYVAELEPVSLNQTIVRNATLHNYDFIDTMNINLGDEVKVIKSGEIIPKIIGLVKKNSNSIFPKVLNCVSCGSLLIEIDDNVDQFCMNDECSEKQIKNLIHFVSRPAMNILTLGESNIRTFFELGFLSDIPSVFELFKYKDQIIQLPSYKEKKTDNILNSIEASKEIFLYKALFALGIKHIGAQIAEIIAQKINKLSDLINLDFETLSEINTIGPKIIDSLREYVSNPKNQEILVRLDEVLVYKQNKKNESELFSGLVFVITGTLSKTRDYFKNLIEQNGGKVASAVSKNVNYLLAGENAGSKLDKAQKIGVNVINEEELNKLLTPK</sequence>
<feature type="binding site" evidence="10">
    <location>
        <begin position="36"/>
        <end position="40"/>
    </location>
    <ligand>
        <name>NAD(+)</name>
        <dbReference type="ChEBI" id="CHEBI:57540"/>
    </ligand>
</feature>
<comment type="cofactor">
    <cofactor evidence="10">
        <name>Mg(2+)</name>
        <dbReference type="ChEBI" id="CHEBI:18420"/>
    </cofactor>
    <cofactor evidence="10">
        <name>Mn(2+)</name>
        <dbReference type="ChEBI" id="CHEBI:29035"/>
    </cofactor>
</comment>
<comment type="catalytic activity">
    <reaction evidence="9 10 11">
        <text>NAD(+) + (deoxyribonucleotide)n-3'-hydroxyl + 5'-phospho-(deoxyribonucleotide)m = (deoxyribonucleotide)n+m + AMP + beta-nicotinamide D-nucleotide.</text>
        <dbReference type="EC" id="6.5.1.2"/>
    </reaction>
</comment>
<evidence type="ECO:0000256" key="6">
    <source>
        <dbReference type="ARBA" id="ARBA00022842"/>
    </source>
</evidence>
<feature type="binding site" evidence="10">
    <location>
        <position position="139"/>
    </location>
    <ligand>
        <name>NAD(+)</name>
        <dbReference type="ChEBI" id="CHEBI:57540"/>
    </ligand>
</feature>
<dbReference type="CDD" id="cd17748">
    <property type="entry name" value="BRCT_DNA_ligase_like"/>
    <property type="match status" value="1"/>
</dbReference>
<keyword evidence="3 10" id="KW-0479">Metal-binding</keyword>
<feature type="binding site" evidence="10">
    <location>
        <position position="116"/>
    </location>
    <ligand>
        <name>NAD(+)</name>
        <dbReference type="ChEBI" id="CHEBI:57540"/>
    </ligand>
</feature>
<dbReference type="Pfam" id="PF12826">
    <property type="entry name" value="HHH_2"/>
    <property type="match status" value="1"/>
</dbReference>
<evidence type="ECO:0000259" key="12">
    <source>
        <dbReference type="PROSITE" id="PS50172"/>
    </source>
</evidence>
<dbReference type="RefSeq" id="WP_027333686.1">
    <property type="nucleotide sequence ID" value="NZ_LR215024.1"/>
</dbReference>
<dbReference type="EMBL" id="LR215024">
    <property type="protein sequence ID" value="VEU70081.1"/>
    <property type="molecule type" value="Genomic_DNA"/>
</dbReference>
<dbReference type="KEGG" id="mgly:NCTC10194_00076"/>
<dbReference type="Gene3D" id="3.40.50.10190">
    <property type="entry name" value="BRCT domain"/>
    <property type="match status" value="1"/>
</dbReference>
<dbReference type="InterPro" id="IPR010994">
    <property type="entry name" value="RuvA_2-like"/>
</dbReference>
<evidence type="ECO:0000256" key="11">
    <source>
        <dbReference type="RuleBase" id="RU000618"/>
    </source>
</evidence>
<proteinExistence type="inferred from homology"/>
<dbReference type="PANTHER" id="PTHR23389">
    <property type="entry name" value="CHROMOSOME TRANSMISSION FIDELITY FACTOR 18"/>
    <property type="match status" value="1"/>
</dbReference>
<organism evidence="13 14">
    <name type="scientific">Mycoplasmopsis glycophila</name>
    <dbReference type="NCBI Taxonomy" id="171285"/>
    <lineage>
        <taxon>Bacteria</taxon>
        <taxon>Bacillati</taxon>
        <taxon>Mycoplasmatota</taxon>
        <taxon>Mycoplasmoidales</taxon>
        <taxon>Metamycoplasmataceae</taxon>
        <taxon>Mycoplasmopsis</taxon>
    </lineage>
</organism>
<feature type="binding site" evidence="10">
    <location>
        <position position="407"/>
    </location>
    <ligand>
        <name>Zn(2+)</name>
        <dbReference type="ChEBI" id="CHEBI:29105"/>
    </ligand>
</feature>
<dbReference type="SMART" id="SM00532">
    <property type="entry name" value="LIGANc"/>
    <property type="match status" value="1"/>
</dbReference>
<dbReference type="Gene3D" id="2.40.50.140">
    <property type="entry name" value="Nucleic acid-binding proteins"/>
    <property type="match status" value="1"/>
</dbReference>